<dbReference type="InterPro" id="IPR047951">
    <property type="entry name" value="Transpos_ISL3"/>
</dbReference>
<protein>
    <recommendedName>
        <fullName evidence="1">Transposase IS204/IS1001/IS1096/IS1165 DDE domain-containing protein</fullName>
    </recommendedName>
</protein>
<gene>
    <name evidence="2" type="ORF">KSX_94210</name>
</gene>
<proteinExistence type="predicted"/>
<evidence type="ECO:0000313" key="2">
    <source>
        <dbReference type="EMBL" id="GHO51258.1"/>
    </source>
</evidence>
<reference evidence="2" key="1">
    <citation type="submission" date="2020-10" db="EMBL/GenBank/DDBJ databases">
        <title>Taxonomic study of unclassified bacteria belonging to the class Ktedonobacteria.</title>
        <authorList>
            <person name="Yabe S."/>
            <person name="Wang C.M."/>
            <person name="Zheng Y."/>
            <person name="Sakai Y."/>
            <person name="Cavaletti L."/>
            <person name="Monciardini P."/>
            <person name="Donadio S."/>
        </authorList>
    </citation>
    <scope>NUCLEOTIDE SEQUENCE</scope>
    <source>
        <strain evidence="2">SOSP1-1</strain>
    </source>
</reference>
<evidence type="ECO:0000313" key="3">
    <source>
        <dbReference type="Proteomes" id="UP000612362"/>
    </source>
</evidence>
<dbReference type="InterPro" id="IPR002560">
    <property type="entry name" value="Transposase_DDE"/>
</dbReference>
<keyword evidence="3" id="KW-1185">Reference proteome</keyword>
<dbReference type="PANTHER" id="PTHR33498">
    <property type="entry name" value="TRANSPOSASE FOR INSERTION SEQUENCE ELEMENT IS1557"/>
    <property type="match status" value="1"/>
</dbReference>
<dbReference type="Pfam" id="PF01610">
    <property type="entry name" value="DDE_Tnp_ISL3"/>
    <property type="match status" value="1"/>
</dbReference>
<accession>A0A8J3IF72</accession>
<dbReference type="Proteomes" id="UP000612362">
    <property type="component" value="Unassembled WGS sequence"/>
</dbReference>
<dbReference type="EMBL" id="BNJF01000011">
    <property type="protein sequence ID" value="GHO51258.1"/>
    <property type="molecule type" value="Genomic_DNA"/>
</dbReference>
<comment type="caution">
    <text evidence="2">The sequence shown here is derived from an EMBL/GenBank/DDBJ whole genome shotgun (WGS) entry which is preliminary data.</text>
</comment>
<organism evidence="2 3">
    <name type="scientific">Ktedonospora formicarum</name>
    <dbReference type="NCBI Taxonomy" id="2778364"/>
    <lineage>
        <taxon>Bacteria</taxon>
        <taxon>Bacillati</taxon>
        <taxon>Chloroflexota</taxon>
        <taxon>Ktedonobacteria</taxon>
        <taxon>Ktedonobacterales</taxon>
        <taxon>Ktedonobacteraceae</taxon>
        <taxon>Ktedonospora</taxon>
    </lineage>
</organism>
<name>A0A8J3IF72_9CHLR</name>
<feature type="domain" description="Transposase IS204/IS1001/IS1096/IS1165 DDE" evidence="1">
    <location>
        <begin position="51"/>
        <end position="152"/>
    </location>
</feature>
<sequence>MRNAVQEIGYATCGKGGERLSMKLGMLVSDATLLWSLYLVPLPPIGQIEVLGIDDWSYRRGKRYGSILVDLRTHKIVDLLPECSVKSVVAWLEEHPEIEIMSRDQGSTYVDGAAQGAPLAIQVCDHWYLLKNLGEAVETFLTRTHVRLLTRQALHRYMSNAKQRGSQVA</sequence>
<evidence type="ECO:0000259" key="1">
    <source>
        <dbReference type="Pfam" id="PF01610"/>
    </source>
</evidence>
<dbReference type="AlphaFoldDB" id="A0A8J3IF72"/>
<dbReference type="RefSeq" id="WP_220200192.1">
    <property type="nucleotide sequence ID" value="NZ_BNJF01000011.1"/>
</dbReference>
<dbReference type="PANTHER" id="PTHR33498:SF1">
    <property type="entry name" value="TRANSPOSASE FOR INSERTION SEQUENCE ELEMENT IS1557"/>
    <property type="match status" value="1"/>
</dbReference>